<feature type="domain" description="4Fe-4S ferredoxin-type" evidence="10">
    <location>
        <begin position="372"/>
        <end position="401"/>
    </location>
</feature>
<proteinExistence type="inferred from homology"/>
<evidence type="ECO:0000256" key="4">
    <source>
        <dbReference type="ARBA" id="ARBA00022723"/>
    </source>
</evidence>
<feature type="domain" description="4Fe-4S ferredoxin-type" evidence="10">
    <location>
        <begin position="81"/>
        <end position="110"/>
    </location>
</feature>
<keyword evidence="8 9" id="KW-0411">Iron-sulfur</keyword>
<evidence type="ECO:0000256" key="9">
    <source>
        <dbReference type="RuleBase" id="RU366072"/>
    </source>
</evidence>
<comment type="subunit">
    <text evidence="9">The ferredoxin:CoB-CoM heterodisulfide reductase is composed of three subunits; HdrA, HdrB and HdrC.</text>
</comment>
<dbReference type="EC" id="1.8.-.-" evidence="9"/>
<dbReference type="InterPro" id="IPR036188">
    <property type="entry name" value="FAD/NAD-bd_sf"/>
</dbReference>
<keyword evidence="7 9" id="KW-0408">Iron</keyword>
<keyword evidence="12" id="KW-1185">Reference proteome</keyword>
<dbReference type="GO" id="GO:0016491">
    <property type="term" value="F:oxidoreductase activity"/>
    <property type="evidence" value="ECO:0007669"/>
    <property type="project" value="UniProtKB-KW"/>
</dbReference>
<dbReference type="PANTHER" id="PTHR43498">
    <property type="entry name" value="FERREDOXIN:COB-COM HETERODISULFIDE REDUCTASE SUBUNIT A"/>
    <property type="match status" value="1"/>
</dbReference>
<dbReference type="PROSITE" id="PS00198">
    <property type="entry name" value="4FE4S_FER_1"/>
    <property type="match status" value="3"/>
</dbReference>
<evidence type="ECO:0000256" key="7">
    <source>
        <dbReference type="ARBA" id="ARBA00023004"/>
    </source>
</evidence>
<dbReference type="InterPro" id="IPR039650">
    <property type="entry name" value="HdrA-like"/>
</dbReference>
<dbReference type="Pfam" id="PF13237">
    <property type="entry name" value="Fer4_10"/>
    <property type="match status" value="1"/>
</dbReference>
<dbReference type="Pfam" id="PF12838">
    <property type="entry name" value="Fer4_7"/>
    <property type="match status" value="1"/>
</dbReference>
<comment type="pathway">
    <text evidence="9">Cofactor metabolism; coenzyme M-coenzyme B heterodisulfide reduction; coenzyme B and coenzyme M from coenzyme M-coenzyme B heterodisulfide: step 1/1.</text>
</comment>
<organism evidence="11 12">
    <name type="scientific">Candidatus Lokiarchaeum ossiferum</name>
    <dbReference type="NCBI Taxonomy" id="2951803"/>
    <lineage>
        <taxon>Archaea</taxon>
        <taxon>Promethearchaeati</taxon>
        <taxon>Promethearchaeota</taxon>
        <taxon>Promethearchaeia</taxon>
        <taxon>Promethearchaeales</taxon>
        <taxon>Promethearchaeaceae</taxon>
        <taxon>Candidatus Lokiarchaeum</taxon>
    </lineage>
</organism>
<dbReference type="InterPro" id="IPR017900">
    <property type="entry name" value="4Fe4S_Fe_S_CS"/>
</dbReference>
<comment type="cofactor">
    <cofactor evidence="1 9">
        <name>FAD</name>
        <dbReference type="ChEBI" id="CHEBI:57692"/>
    </cofactor>
</comment>
<dbReference type="InterPro" id="IPR017896">
    <property type="entry name" value="4Fe4S_Fe-S-bd"/>
</dbReference>
<evidence type="ECO:0000256" key="2">
    <source>
        <dbReference type="ARBA" id="ARBA00006561"/>
    </source>
</evidence>
<dbReference type="Proteomes" id="UP001208689">
    <property type="component" value="Chromosome"/>
</dbReference>
<evidence type="ECO:0000259" key="10">
    <source>
        <dbReference type="PROSITE" id="PS51379"/>
    </source>
</evidence>
<dbReference type="SUPFAM" id="SSF51905">
    <property type="entry name" value="FAD/NAD(P)-binding domain"/>
    <property type="match status" value="1"/>
</dbReference>
<gene>
    <name evidence="11" type="ORF">NEF87_003198</name>
</gene>
<comment type="function">
    <text evidence="9">Part of a complex that catalyzes the reversible reduction of CoM-S-S-CoB to the thiol-coenzymes H-S-CoM (coenzyme M) and H-S-CoB (coenzyme B).</text>
</comment>
<evidence type="ECO:0000256" key="8">
    <source>
        <dbReference type="ARBA" id="ARBA00023014"/>
    </source>
</evidence>
<dbReference type="Gene3D" id="3.30.70.20">
    <property type="match status" value="1"/>
</dbReference>
<sequence length="449" mass="49533">MLEAQRNKNIEMYTFAEITKFSGYVGNFEVEITQKPRYTTQDCNGCGACFEVCPTIGACEFNQGMDPRKAIYISFAQAVPSKAQIDMKVCIKCGNCVNVCELKAIDFNQTETKITKKFGGVIVATGWDEFIPEIGYLGYGIYDNVITEVTFERLLAPNGPVVGHLVKPSDNQPPKSILFINCVGSRDMKRNIYCSSGVCCMVSIKNAKLAKSHNPEMEVVVSYIDIRAAGKGYEEYYLEARKARVDFIRTKVVSIEEDPQSKVLTVIMEDSLDPNNTIKKFEFDMIVLSTSMVPSKSFASLNELLGLQLSSNGFLKEFHQRLNTVDTDVPGIVLAGACHGPKDISESIMQAKGASSSMCKLLANREYRIDLIRAITDTEKCSGCGMCAATCPYQAITIDLEQGAIVDNIICRGCGLCASVCANEAITLRYYRGEHYNDLIDGILVNALR</sequence>
<accession>A0ABY6HTR7</accession>
<dbReference type="Gene3D" id="3.30.70.3270">
    <property type="match status" value="1"/>
</dbReference>
<protein>
    <recommendedName>
        <fullName evidence="9">CoB--CoM heterodisulfide reductase iron-sulfur subunit A</fullName>
        <ecNumber evidence="9">1.8.-.-</ecNumber>
    </recommendedName>
</protein>
<evidence type="ECO:0000256" key="1">
    <source>
        <dbReference type="ARBA" id="ARBA00001974"/>
    </source>
</evidence>
<keyword evidence="9" id="KW-0285">Flavoprotein</keyword>
<evidence type="ECO:0000313" key="12">
    <source>
        <dbReference type="Proteomes" id="UP001208689"/>
    </source>
</evidence>
<evidence type="ECO:0000313" key="11">
    <source>
        <dbReference type="EMBL" id="UYP46913.1"/>
    </source>
</evidence>
<feature type="domain" description="4Fe-4S ferredoxin-type" evidence="10">
    <location>
        <begin position="34"/>
        <end position="64"/>
    </location>
</feature>
<dbReference type="PROSITE" id="PS51379">
    <property type="entry name" value="4FE4S_FER_2"/>
    <property type="match status" value="4"/>
</dbReference>
<evidence type="ECO:0000256" key="6">
    <source>
        <dbReference type="ARBA" id="ARBA00023002"/>
    </source>
</evidence>
<comment type="similarity">
    <text evidence="2 9">Belongs to the HdrA family.</text>
</comment>
<dbReference type="EMBL" id="CP104013">
    <property type="protein sequence ID" value="UYP46913.1"/>
    <property type="molecule type" value="Genomic_DNA"/>
</dbReference>
<name>A0ABY6HTR7_9ARCH</name>
<feature type="domain" description="4Fe-4S ferredoxin-type" evidence="10">
    <location>
        <begin position="402"/>
        <end position="431"/>
    </location>
</feature>
<evidence type="ECO:0000256" key="3">
    <source>
        <dbReference type="ARBA" id="ARBA00022485"/>
    </source>
</evidence>
<comment type="cofactor">
    <cofactor evidence="9">
        <name>[4Fe-4S] cluster</name>
        <dbReference type="ChEBI" id="CHEBI:49883"/>
    </cofactor>
</comment>
<keyword evidence="4 9" id="KW-0479">Metal-binding</keyword>
<keyword evidence="3 9" id="KW-0004">4Fe-4S</keyword>
<dbReference type="PANTHER" id="PTHR43498:SF1">
    <property type="entry name" value="COB--COM HETERODISULFIDE REDUCTASE IRON-SULFUR SUBUNIT A"/>
    <property type="match status" value="1"/>
</dbReference>
<reference evidence="11" key="1">
    <citation type="submission" date="2022-09" db="EMBL/GenBank/DDBJ databases">
        <title>Actin cytoskeleton and complex cell architecture in an #Asgard archaeon.</title>
        <authorList>
            <person name="Ponce Toledo R.I."/>
            <person name="Schleper C."/>
            <person name="Rodrigues Oliveira T."/>
            <person name="Wollweber F."/>
            <person name="Xu J."/>
            <person name="Rittmann S."/>
            <person name="Klingl A."/>
            <person name="Pilhofer M."/>
        </authorList>
    </citation>
    <scope>NUCLEOTIDE SEQUENCE</scope>
    <source>
        <strain evidence="11">B-35</strain>
    </source>
</reference>
<keyword evidence="5 9" id="KW-0274">FAD</keyword>
<dbReference type="SUPFAM" id="SSF54862">
    <property type="entry name" value="4Fe-4S ferredoxins"/>
    <property type="match status" value="2"/>
</dbReference>
<evidence type="ECO:0000256" key="5">
    <source>
        <dbReference type="ARBA" id="ARBA00022827"/>
    </source>
</evidence>
<keyword evidence="6 9" id="KW-0560">Oxidoreductase</keyword>